<comment type="caution">
    <text evidence="2">The sequence shown here is derived from an EMBL/GenBank/DDBJ whole genome shotgun (WGS) entry which is preliminary data.</text>
</comment>
<proteinExistence type="predicted"/>
<sequence length="127" mass="13395">MANSYNSLYLRYGGVASGWISLQSSDGGLVWVERVGDEALQQAREEFAAQEERHRVEDVDAASEQGAGPESTRAAEAGGGGVADDAGSVEIISDVLQAEQDPDDYVALLAGRMAAAEAHWAEARLAE</sequence>
<evidence type="ECO:0000313" key="2">
    <source>
        <dbReference type="EMBL" id="CAK0793783.1"/>
    </source>
</evidence>
<reference evidence="2" key="1">
    <citation type="submission" date="2023-10" db="EMBL/GenBank/DDBJ databases">
        <authorList>
            <person name="Chen Y."/>
            <person name="Shah S."/>
            <person name="Dougan E. K."/>
            <person name="Thang M."/>
            <person name="Chan C."/>
        </authorList>
    </citation>
    <scope>NUCLEOTIDE SEQUENCE [LARGE SCALE GENOMIC DNA]</scope>
</reference>
<organism evidence="2 3">
    <name type="scientific">Prorocentrum cordatum</name>
    <dbReference type="NCBI Taxonomy" id="2364126"/>
    <lineage>
        <taxon>Eukaryota</taxon>
        <taxon>Sar</taxon>
        <taxon>Alveolata</taxon>
        <taxon>Dinophyceae</taxon>
        <taxon>Prorocentrales</taxon>
        <taxon>Prorocentraceae</taxon>
        <taxon>Prorocentrum</taxon>
    </lineage>
</organism>
<accession>A0ABN9PL76</accession>
<feature type="compositionally biased region" description="Basic and acidic residues" evidence="1">
    <location>
        <begin position="49"/>
        <end position="58"/>
    </location>
</feature>
<feature type="non-terminal residue" evidence="2">
    <location>
        <position position="127"/>
    </location>
</feature>
<protein>
    <submittedName>
        <fullName evidence="2">Uncharacterized protein</fullName>
    </submittedName>
</protein>
<evidence type="ECO:0000256" key="1">
    <source>
        <dbReference type="SAM" id="MobiDB-lite"/>
    </source>
</evidence>
<gene>
    <name evidence="2" type="ORF">PCOR1329_LOCUS3954</name>
</gene>
<name>A0ABN9PL76_9DINO</name>
<dbReference type="Proteomes" id="UP001189429">
    <property type="component" value="Unassembled WGS sequence"/>
</dbReference>
<evidence type="ECO:0000313" key="3">
    <source>
        <dbReference type="Proteomes" id="UP001189429"/>
    </source>
</evidence>
<feature type="region of interest" description="Disordered" evidence="1">
    <location>
        <begin position="49"/>
        <end position="85"/>
    </location>
</feature>
<dbReference type="EMBL" id="CAUYUJ010001025">
    <property type="protein sequence ID" value="CAK0793783.1"/>
    <property type="molecule type" value="Genomic_DNA"/>
</dbReference>
<keyword evidence="3" id="KW-1185">Reference proteome</keyword>